<dbReference type="GO" id="GO:0016539">
    <property type="term" value="P:intein-mediated protein splicing"/>
    <property type="evidence" value="ECO:0007669"/>
    <property type="project" value="InterPro"/>
</dbReference>
<dbReference type="GO" id="GO:0005525">
    <property type="term" value="F:GTP binding"/>
    <property type="evidence" value="ECO:0007669"/>
    <property type="project" value="UniProtKB-KW"/>
</dbReference>
<keyword evidence="4" id="KW-0472">Membrane</keyword>
<dbReference type="PANTHER" id="PTHR10903">
    <property type="entry name" value="GTPASE, IMAP FAMILY MEMBER-RELATED"/>
    <property type="match status" value="1"/>
</dbReference>
<evidence type="ECO:0000256" key="4">
    <source>
        <dbReference type="SAM" id="Phobius"/>
    </source>
</evidence>
<name>A0A397FYD2_9GLOM</name>
<dbReference type="InterPro" id="IPR045058">
    <property type="entry name" value="GIMA/IAN/Toc"/>
</dbReference>
<keyword evidence="3" id="KW-0175">Coiled coil</keyword>
<comment type="caution">
    <text evidence="6">The sequence shown here is derived from an EMBL/GenBank/DDBJ whole genome shotgun (WGS) entry which is preliminary data.</text>
</comment>
<dbReference type="SUPFAM" id="SSF52540">
    <property type="entry name" value="P-loop containing nucleoside triphosphate hydrolases"/>
    <property type="match status" value="1"/>
</dbReference>
<evidence type="ECO:0000256" key="3">
    <source>
        <dbReference type="SAM" id="Coils"/>
    </source>
</evidence>
<dbReference type="Proteomes" id="UP000266861">
    <property type="component" value="Unassembled WGS sequence"/>
</dbReference>
<proteinExistence type="predicted"/>
<dbReference type="PROSITE" id="PS51720">
    <property type="entry name" value="G_AIG1"/>
    <property type="match status" value="1"/>
</dbReference>
<dbReference type="InterPro" id="IPR006141">
    <property type="entry name" value="Intein_N"/>
</dbReference>
<dbReference type="InterPro" id="IPR036844">
    <property type="entry name" value="Hint_dom_sf"/>
</dbReference>
<dbReference type="SUPFAM" id="SSF51294">
    <property type="entry name" value="Hedgehog/intein (Hint) domain"/>
    <property type="match status" value="1"/>
</dbReference>
<evidence type="ECO:0000313" key="7">
    <source>
        <dbReference type="Proteomes" id="UP000266861"/>
    </source>
</evidence>
<dbReference type="Gene3D" id="3.40.50.300">
    <property type="entry name" value="P-loop containing nucleotide triphosphate hydrolases"/>
    <property type="match status" value="1"/>
</dbReference>
<dbReference type="PROSITE" id="PS50817">
    <property type="entry name" value="INTEIN_N_TER"/>
    <property type="match status" value="1"/>
</dbReference>
<feature type="transmembrane region" description="Helical" evidence="4">
    <location>
        <begin position="5"/>
        <end position="23"/>
    </location>
</feature>
<keyword evidence="4" id="KW-0812">Transmembrane</keyword>
<evidence type="ECO:0000256" key="2">
    <source>
        <dbReference type="ARBA" id="ARBA00023134"/>
    </source>
</evidence>
<dbReference type="AlphaFoldDB" id="A0A397FYD2"/>
<dbReference type="InterPro" id="IPR001767">
    <property type="entry name" value="Hedgehog_Hint"/>
</dbReference>
<dbReference type="OrthoDB" id="8954335at2759"/>
<gene>
    <name evidence="6" type="ORF">Glove_1033g2</name>
</gene>
<reference evidence="6 7" key="1">
    <citation type="submission" date="2018-08" db="EMBL/GenBank/DDBJ databases">
        <title>Genome and evolution of the arbuscular mycorrhizal fungus Diversispora epigaea (formerly Glomus versiforme) and its bacterial endosymbionts.</title>
        <authorList>
            <person name="Sun X."/>
            <person name="Fei Z."/>
            <person name="Harrison M."/>
        </authorList>
    </citation>
    <scope>NUCLEOTIDE SEQUENCE [LARGE SCALE GENOMIC DNA]</scope>
    <source>
        <strain evidence="6 7">IT104</strain>
    </source>
</reference>
<dbReference type="GO" id="GO:0016540">
    <property type="term" value="P:protein autoprocessing"/>
    <property type="evidence" value="ECO:0007669"/>
    <property type="project" value="InterPro"/>
</dbReference>
<evidence type="ECO:0000256" key="1">
    <source>
        <dbReference type="ARBA" id="ARBA00022741"/>
    </source>
</evidence>
<feature type="domain" description="AIG1-type G" evidence="5">
    <location>
        <begin position="45"/>
        <end position="250"/>
    </location>
</feature>
<keyword evidence="7" id="KW-1185">Reference proteome</keyword>
<feature type="coiled-coil region" evidence="3">
    <location>
        <begin position="345"/>
        <end position="401"/>
    </location>
</feature>
<organism evidence="6 7">
    <name type="scientific">Diversispora epigaea</name>
    <dbReference type="NCBI Taxonomy" id="1348612"/>
    <lineage>
        <taxon>Eukaryota</taxon>
        <taxon>Fungi</taxon>
        <taxon>Fungi incertae sedis</taxon>
        <taxon>Mucoromycota</taxon>
        <taxon>Glomeromycotina</taxon>
        <taxon>Glomeromycetes</taxon>
        <taxon>Diversisporales</taxon>
        <taxon>Diversisporaceae</taxon>
        <taxon>Diversispora</taxon>
    </lineage>
</organism>
<evidence type="ECO:0000313" key="6">
    <source>
        <dbReference type="EMBL" id="RHZ43537.1"/>
    </source>
</evidence>
<dbReference type="STRING" id="1348612.A0A397FYD2"/>
<dbReference type="CDD" id="cd00081">
    <property type="entry name" value="Hint"/>
    <property type="match status" value="1"/>
</dbReference>
<evidence type="ECO:0000259" key="5">
    <source>
        <dbReference type="PROSITE" id="PS51720"/>
    </source>
</evidence>
<keyword evidence="2" id="KW-0342">GTP-binding</keyword>
<protein>
    <recommendedName>
        <fullName evidence="5">AIG1-type G domain-containing protein</fullName>
    </recommendedName>
</protein>
<dbReference type="PANTHER" id="PTHR10903:SF184">
    <property type="entry name" value="GTP-BINDING PROTEIN A"/>
    <property type="match status" value="1"/>
</dbReference>
<keyword evidence="1" id="KW-0547">Nucleotide-binding</keyword>
<dbReference type="Pfam" id="PF01079">
    <property type="entry name" value="Hint"/>
    <property type="match status" value="1"/>
</dbReference>
<keyword evidence="4" id="KW-1133">Transmembrane helix</keyword>
<dbReference type="Pfam" id="PF04548">
    <property type="entry name" value="AIG1"/>
    <property type="match status" value="1"/>
</dbReference>
<accession>A0A397FYD2</accession>
<sequence length="624" mass="71466">MNRIFYFSFIIIPVIAVIIYKLYENLLYSFNDEEPKFSEGSQINLSYPVILLIGKTGAGKSTLGNMLLNKPHDKGPFGVSSKMDSYTQKCGESEVTIDGSKFNIVDTPGIFDTSKPGEEIFKEIARTVQKCAHGIKAILFVFEAKRFTEEQKNVLNGIKMFLGEDAMNYMIAIFSHATKRQTENRDMMRNDWNSLIASFVTNLGNRWGISPNSDYFSPGTTVYNARIREIKDFIISTQGVYTTELFESARQDQEKNRREKEEEEKRAKAEYEEMIRKEGIEKAKKIYQKELDKIKKESEKKEKESLARLETSLQKQFKKEKDSFANMKIKFEKELTNLYSKISGLESEKSNVDSLNRIKAMLQEQSMDSLDKILNTFQEVIKGLNAKVDGLEHENRELMRSTIRGMTYQLSELQSRKSDCFALDTKVQLANGKLVEMSELQVGDLVLSNVRNNRFEFSEVYLISHLGHYDYPLNMVKIEFTNPDGSKGNIRMTSTHCIFNSDFSILYAQDVVPGKTKILVLDKANELIPVTVDNLVIEKDTGYISFYTRAGTVIANDILCSCYDDCPPSQLLMDLAFAPIRLWTKVFPSTHRQEELHPYVQFLETAYFTWGQTLGGIKMIDVVS</sequence>
<feature type="coiled-coil region" evidence="3">
    <location>
        <begin position="243"/>
        <end position="304"/>
    </location>
</feature>
<dbReference type="Gene3D" id="2.170.16.10">
    <property type="entry name" value="Hedgehog/Intein (Hint) domain"/>
    <property type="match status" value="1"/>
</dbReference>
<dbReference type="InterPro" id="IPR006703">
    <property type="entry name" value="G_AIG1"/>
</dbReference>
<dbReference type="InterPro" id="IPR027417">
    <property type="entry name" value="P-loop_NTPase"/>
</dbReference>
<dbReference type="EMBL" id="PQFF01000657">
    <property type="protein sequence ID" value="RHZ43537.1"/>
    <property type="molecule type" value="Genomic_DNA"/>
</dbReference>